<comment type="caution">
    <text evidence="5">The sequence shown here is derived from an EMBL/GenBank/DDBJ whole genome shotgun (WGS) entry which is preliminary data.</text>
</comment>
<feature type="domain" description="Aminoacyl-transfer RNA synthetases class-II family profile" evidence="4">
    <location>
        <begin position="14"/>
        <end position="319"/>
    </location>
</feature>
<keyword evidence="5" id="KW-0648">Protein biosynthesis</keyword>
<dbReference type="Proteomes" id="UP000709336">
    <property type="component" value="Unassembled WGS sequence"/>
</dbReference>
<dbReference type="PANTHER" id="PTHR42918">
    <property type="entry name" value="LYSYL-TRNA SYNTHETASE"/>
    <property type="match status" value="1"/>
</dbReference>
<dbReference type="NCBIfam" id="NF006828">
    <property type="entry name" value="PRK09350.1"/>
    <property type="match status" value="1"/>
</dbReference>
<dbReference type="PROSITE" id="PS50862">
    <property type="entry name" value="AA_TRNA_LIGASE_II"/>
    <property type="match status" value="1"/>
</dbReference>
<organism evidence="5 6">
    <name type="scientific">Alteromonas ponticola</name>
    <dbReference type="NCBI Taxonomy" id="2720613"/>
    <lineage>
        <taxon>Bacteria</taxon>
        <taxon>Pseudomonadati</taxon>
        <taxon>Pseudomonadota</taxon>
        <taxon>Gammaproteobacteria</taxon>
        <taxon>Alteromonadales</taxon>
        <taxon>Alteromonadaceae</taxon>
        <taxon>Alteromonas/Salinimonas group</taxon>
        <taxon>Alteromonas</taxon>
    </lineage>
</organism>
<dbReference type="GO" id="GO:0003746">
    <property type="term" value="F:translation elongation factor activity"/>
    <property type="evidence" value="ECO:0007669"/>
    <property type="project" value="UniProtKB-KW"/>
</dbReference>
<keyword evidence="2" id="KW-0547">Nucleotide-binding</keyword>
<dbReference type="Gene3D" id="3.30.930.10">
    <property type="entry name" value="Bira Bifunctional Protein, Domain 2"/>
    <property type="match status" value="1"/>
</dbReference>
<keyword evidence="1 5" id="KW-0436">Ligase</keyword>
<dbReference type="InterPro" id="IPR006195">
    <property type="entry name" value="aa-tRNA-synth_II"/>
</dbReference>
<dbReference type="InterPro" id="IPR004364">
    <property type="entry name" value="Aa-tRNA-synt_II"/>
</dbReference>
<dbReference type="RefSeq" id="WP_169210932.1">
    <property type="nucleotide sequence ID" value="NZ_JAATNW010000005.1"/>
</dbReference>
<reference evidence="5 6" key="1">
    <citation type="submission" date="2020-03" db="EMBL/GenBank/DDBJ databases">
        <title>Alteromonas ponticola sp. nov., isolated from seawater.</title>
        <authorList>
            <person name="Yoon J.-H."/>
            <person name="Kim Y.-O."/>
        </authorList>
    </citation>
    <scope>NUCLEOTIDE SEQUENCE [LARGE SCALE GENOMIC DNA]</scope>
    <source>
        <strain evidence="5 6">MYP5</strain>
    </source>
</reference>
<accession>A0ABX1R540</accession>
<dbReference type="EC" id="6.3.1.-" evidence="5"/>
<dbReference type="PANTHER" id="PTHR42918:SF6">
    <property type="entry name" value="ELONGATION FACTOR P--(R)-BETA-LYSINE LIGASE"/>
    <property type="match status" value="1"/>
</dbReference>
<dbReference type="GO" id="GO:0016874">
    <property type="term" value="F:ligase activity"/>
    <property type="evidence" value="ECO:0007669"/>
    <property type="project" value="UniProtKB-KW"/>
</dbReference>
<keyword evidence="5" id="KW-0251">Elongation factor</keyword>
<evidence type="ECO:0000313" key="6">
    <source>
        <dbReference type="Proteomes" id="UP000709336"/>
    </source>
</evidence>
<evidence type="ECO:0000256" key="3">
    <source>
        <dbReference type="ARBA" id="ARBA00022840"/>
    </source>
</evidence>
<sequence>MTHTWQPTASLSNIRARADLLHSVRQFFAARNVLEVETPLLSNGTVTDIHLAAFSTRFEHASDGKTKTLYLQTSPEYAMKRLLCAQVGACYQIGKAFRHEAEGRWHNPEFTMLEWYRPGFNHHQLMDEMDELLQLVLATGSAERKSYQQVFLDQLQLDPLTATTASLQQVLTAHDIDVHGDMALDKDTLLQLLFSYLIEPAIGQQVPCFIYGFPASQAALAKLSQHDERVADRFEVYFKGVELANGFNELSDSDEQRRRFNNDVAQRKQLDLPEVEHDERFLQALESGLPQCAGVALGIDRLLMLKVNASHIEQVISFPLSRA</sequence>
<dbReference type="InterPro" id="IPR004525">
    <property type="entry name" value="EpmA"/>
</dbReference>
<evidence type="ECO:0000313" key="5">
    <source>
        <dbReference type="EMBL" id="NMH60373.1"/>
    </source>
</evidence>
<dbReference type="Pfam" id="PF00152">
    <property type="entry name" value="tRNA-synt_2"/>
    <property type="match status" value="1"/>
</dbReference>
<gene>
    <name evidence="5" type="primary">epmA</name>
    <name evidence="5" type="ORF">HCJ96_10110</name>
</gene>
<evidence type="ECO:0000256" key="1">
    <source>
        <dbReference type="ARBA" id="ARBA00022598"/>
    </source>
</evidence>
<dbReference type="InterPro" id="IPR045864">
    <property type="entry name" value="aa-tRNA-synth_II/BPL/LPL"/>
</dbReference>
<proteinExistence type="predicted"/>
<evidence type="ECO:0000259" key="4">
    <source>
        <dbReference type="PROSITE" id="PS50862"/>
    </source>
</evidence>
<keyword evidence="6" id="KW-1185">Reference proteome</keyword>
<protein>
    <submittedName>
        <fullName evidence="5">Elongation factor P--(R)-beta-lysine ligase</fullName>
        <ecNumber evidence="5">6.3.1.-</ecNumber>
    </submittedName>
</protein>
<dbReference type="EMBL" id="JAATNW010000005">
    <property type="protein sequence ID" value="NMH60373.1"/>
    <property type="molecule type" value="Genomic_DNA"/>
</dbReference>
<keyword evidence="3" id="KW-0067">ATP-binding</keyword>
<name>A0ABX1R540_9ALTE</name>
<evidence type="ECO:0000256" key="2">
    <source>
        <dbReference type="ARBA" id="ARBA00022741"/>
    </source>
</evidence>
<dbReference type="NCBIfam" id="TIGR00462">
    <property type="entry name" value="genX"/>
    <property type="match status" value="1"/>
</dbReference>
<dbReference type="SUPFAM" id="SSF55681">
    <property type="entry name" value="Class II aaRS and biotin synthetases"/>
    <property type="match status" value="1"/>
</dbReference>